<organism evidence="3 4">
    <name type="scientific">Mucilaginibacter celer</name>
    <dbReference type="NCBI Taxonomy" id="2305508"/>
    <lineage>
        <taxon>Bacteria</taxon>
        <taxon>Pseudomonadati</taxon>
        <taxon>Bacteroidota</taxon>
        <taxon>Sphingobacteriia</taxon>
        <taxon>Sphingobacteriales</taxon>
        <taxon>Sphingobacteriaceae</taxon>
        <taxon>Mucilaginibacter</taxon>
    </lineage>
</organism>
<dbReference type="AlphaFoldDB" id="A0A494VLN6"/>
<dbReference type="EMBL" id="CP032869">
    <property type="protein sequence ID" value="AYL95009.1"/>
    <property type="molecule type" value="Genomic_DNA"/>
</dbReference>
<sequence length="501" mass="56717">MGLKSALSKLFAARVNRQLNYLRKNAVTLQQKNFSDIIDAAKNTAFGKDHQFAAINNYDDFKRLVPVHDYEDLRPYIDRVVNGEENVLWPGKPAYLAKTSGTTSGVKYIPISKESMPEHIKAARNALLSYIHETGKADFVDGKMIFLQGSPILAEKHGISTGRLSGIVAHHVPGYLQKNRLPSYETNCIEDWEQKVDAIVEETFNEDMRLISGIPPWCQMYFDRLSAKAGGKKINEIFPNFKLYVYGGVNYEPYRTRMEESIGFKIDSIETYPASEGFIAFQDSQKEKGLLLLVDSGIFYEFIPSDEFFNENPTRINIKDVELDKNYAIILNTSAGLWGYSLGDTIKFVSKDPYRIVVTGRIKHYISAFGEHVIGEEVEHALMSVAKQEGVDVVEFTVAPQVNPEAGQLPYHEWFIEFGSAPADLRSFALKVDEALQKKNIYYFDLIEGNILQPLVIQSLQKDAFINYMRSEGKLGGQNKVPRLSNDRKIAEGLKEYLTLK</sequence>
<evidence type="ECO:0000313" key="4">
    <source>
        <dbReference type="Proteomes" id="UP000270046"/>
    </source>
</evidence>
<dbReference type="Pfam" id="PF03321">
    <property type="entry name" value="GH3"/>
    <property type="match status" value="1"/>
</dbReference>
<feature type="domain" description="GH3 middle" evidence="1">
    <location>
        <begin position="292"/>
        <end position="351"/>
    </location>
</feature>
<evidence type="ECO:0008006" key="5">
    <source>
        <dbReference type="Google" id="ProtNLM"/>
    </source>
</evidence>
<dbReference type="RefSeq" id="WP_119408714.1">
    <property type="nucleotide sequence ID" value="NZ_CP032869.1"/>
</dbReference>
<evidence type="ECO:0000313" key="3">
    <source>
        <dbReference type="EMBL" id="AYL95009.1"/>
    </source>
</evidence>
<dbReference type="InterPro" id="IPR055377">
    <property type="entry name" value="GH3_M"/>
</dbReference>
<dbReference type="Gene3D" id="3.40.50.12780">
    <property type="entry name" value="N-terminal domain of ligase-like"/>
    <property type="match status" value="1"/>
</dbReference>
<dbReference type="Pfam" id="PF23572">
    <property type="entry name" value="GH3_C"/>
    <property type="match status" value="1"/>
</dbReference>
<dbReference type="OrthoDB" id="5678283at2"/>
<reference evidence="3 4" key="1">
    <citation type="submission" date="2018-10" db="EMBL/GenBank/DDBJ databases">
        <title>Genome sequencing of Mucilaginibacter sp. HYN0043.</title>
        <authorList>
            <person name="Kim M."/>
            <person name="Yi H."/>
        </authorList>
    </citation>
    <scope>NUCLEOTIDE SEQUENCE [LARGE SCALE GENOMIC DNA]</scope>
    <source>
        <strain evidence="3 4">HYN0043</strain>
    </source>
</reference>
<dbReference type="Pfam" id="PF23571">
    <property type="entry name" value="GH3_M"/>
    <property type="match status" value="1"/>
</dbReference>
<proteinExistence type="predicted"/>
<protein>
    <recommendedName>
        <fullName evidence="5">GH3 auxin-responsive promoter family protein</fullName>
    </recommendedName>
</protein>
<dbReference type="InterPro" id="IPR055378">
    <property type="entry name" value="GH3_C"/>
</dbReference>
<dbReference type="PANTHER" id="PTHR31901:SF9">
    <property type="entry name" value="GH3 DOMAIN-CONTAINING PROTEIN"/>
    <property type="match status" value="1"/>
</dbReference>
<dbReference type="GO" id="GO:0016881">
    <property type="term" value="F:acid-amino acid ligase activity"/>
    <property type="evidence" value="ECO:0007669"/>
    <property type="project" value="TreeGrafter"/>
</dbReference>
<evidence type="ECO:0000259" key="1">
    <source>
        <dbReference type="Pfam" id="PF23571"/>
    </source>
</evidence>
<accession>A0A494VLN6</accession>
<dbReference type="InterPro" id="IPR004993">
    <property type="entry name" value="GH3"/>
</dbReference>
<dbReference type="Proteomes" id="UP000270046">
    <property type="component" value="Chromosome"/>
</dbReference>
<keyword evidence="4" id="KW-1185">Reference proteome</keyword>
<dbReference type="KEGG" id="muh:HYN43_006725"/>
<name>A0A494VLN6_9SPHI</name>
<dbReference type="PANTHER" id="PTHR31901">
    <property type="entry name" value="GH3 DOMAIN-CONTAINING PROTEIN"/>
    <property type="match status" value="1"/>
</dbReference>
<feature type="domain" description="GH3 C-terminal" evidence="2">
    <location>
        <begin position="376"/>
        <end position="489"/>
    </location>
</feature>
<dbReference type="InterPro" id="IPR042099">
    <property type="entry name" value="ANL_N_sf"/>
</dbReference>
<gene>
    <name evidence="3" type="ORF">HYN43_006725</name>
</gene>
<dbReference type="SUPFAM" id="SSF56801">
    <property type="entry name" value="Acetyl-CoA synthetase-like"/>
    <property type="match status" value="1"/>
</dbReference>
<evidence type="ECO:0000259" key="2">
    <source>
        <dbReference type="Pfam" id="PF23572"/>
    </source>
</evidence>
<dbReference type="GO" id="GO:0005737">
    <property type="term" value="C:cytoplasm"/>
    <property type="evidence" value="ECO:0007669"/>
    <property type="project" value="TreeGrafter"/>
</dbReference>